<name>A0A1I7ZAW0_9BILA</name>
<dbReference type="AlphaFoldDB" id="A0A1I7ZAW0"/>
<reference evidence="2" key="1">
    <citation type="submission" date="2016-11" db="UniProtKB">
        <authorList>
            <consortium name="WormBaseParasite"/>
        </authorList>
    </citation>
    <scope>IDENTIFICATION</scope>
</reference>
<keyword evidence="1" id="KW-1185">Reference proteome</keyword>
<dbReference type="WBParaSite" id="L893_g24508.t1">
    <property type="protein sequence ID" value="L893_g24508.t1"/>
    <property type="gene ID" value="L893_g24508"/>
</dbReference>
<dbReference type="Proteomes" id="UP000095287">
    <property type="component" value="Unplaced"/>
</dbReference>
<sequence>MFSENIVFFSISDRIQADNVPCYDVVPLEMGRHGGTEIAWKLSLSPFKNKALIDLWMDFGGGARTDDCIFGKTDDRTLILSCSRGGSLQISRYRVDAYSLKVKTPSS</sequence>
<evidence type="ECO:0000313" key="1">
    <source>
        <dbReference type="Proteomes" id="UP000095287"/>
    </source>
</evidence>
<accession>A0A1I7ZAW0</accession>
<proteinExistence type="predicted"/>
<evidence type="ECO:0000313" key="2">
    <source>
        <dbReference type="WBParaSite" id="L893_g24508.t1"/>
    </source>
</evidence>
<organism evidence="1 2">
    <name type="scientific">Steinernema glaseri</name>
    <dbReference type="NCBI Taxonomy" id="37863"/>
    <lineage>
        <taxon>Eukaryota</taxon>
        <taxon>Metazoa</taxon>
        <taxon>Ecdysozoa</taxon>
        <taxon>Nematoda</taxon>
        <taxon>Chromadorea</taxon>
        <taxon>Rhabditida</taxon>
        <taxon>Tylenchina</taxon>
        <taxon>Panagrolaimomorpha</taxon>
        <taxon>Strongyloidoidea</taxon>
        <taxon>Steinernematidae</taxon>
        <taxon>Steinernema</taxon>
    </lineage>
</organism>
<protein>
    <submittedName>
        <fullName evidence="2">Melibiase_C domain-containing protein</fullName>
    </submittedName>
</protein>